<organism evidence="1 2">
    <name type="scientific">Henosepilachna vigintioctopunctata</name>
    <dbReference type="NCBI Taxonomy" id="420089"/>
    <lineage>
        <taxon>Eukaryota</taxon>
        <taxon>Metazoa</taxon>
        <taxon>Ecdysozoa</taxon>
        <taxon>Arthropoda</taxon>
        <taxon>Hexapoda</taxon>
        <taxon>Insecta</taxon>
        <taxon>Pterygota</taxon>
        <taxon>Neoptera</taxon>
        <taxon>Endopterygota</taxon>
        <taxon>Coleoptera</taxon>
        <taxon>Polyphaga</taxon>
        <taxon>Cucujiformia</taxon>
        <taxon>Coccinelloidea</taxon>
        <taxon>Coccinellidae</taxon>
        <taxon>Epilachninae</taxon>
        <taxon>Epilachnini</taxon>
        <taxon>Henosepilachna</taxon>
    </lineage>
</organism>
<gene>
    <name evidence="1" type="ORF">WA026_022271</name>
</gene>
<evidence type="ECO:0000313" key="2">
    <source>
        <dbReference type="Proteomes" id="UP001431783"/>
    </source>
</evidence>
<dbReference type="EMBL" id="JARQZJ010000139">
    <property type="protein sequence ID" value="KAK9892810.1"/>
    <property type="molecule type" value="Genomic_DNA"/>
</dbReference>
<keyword evidence="2" id="KW-1185">Reference proteome</keyword>
<proteinExistence type="predicted"/>
<evidence type="ECO:0008006" key="3">
    <source>
        <dbReference type="Google" id="ProtNLM"/>
    </source>
</evidence>
<reference evidence="1 2" key="1">
    <citation type="submission" date="2023-03" db="EMBL/GenBank/DDBJ databases">
        <title>Genome insight into feeding habits of ladybird beetles.</title>
        <authorList>
            <person name="Li H.-S."/>
            <person name="Huang Y.-H."/>
            <person name="Pang H."/>
        </authorList>
    </citation>
    <scope>NUCLEOTIDE SEQUENCE [LARGE SCALE GENOMIC DNA]</scope>
    <source>
        <strain evidence="1">SYSU_2023b</strain>
        <tissue evidence="1">Whole body</tissue>
    </source>
</reference>
<dbReference type="AlphaFoldDB" id="A0AAW1VDD3"/>
<dbReference type="Proteomes" id="UP001431783">
    <property type="component" value="Unassembled WGS sequence"/>
</dbReference>
<evidence type="ECO:0000313" key="1">
    <source>
        <dbReference type="EMBL" id="KAK9892810.1"/>
    </source>
</evidence>
<accession>A0AAW1VDD3</accession>
<sequence>CANQGTNQHNDASTTWNTARINIGSSVFIIYINDLPENLMCQTILYVDDTTIAIINGELLTLKEQLENIDQTDRTLLFTSSKRTESPCTATVLGVVMDRWLTWASQCEKLAHDLHKLIFRIRRIRQIIII</sequence>
<protein>
    <recommendedName>
        <fullName evidence="3">Reverse transcriptase domain-containing protein</fullName>
    </recommendedName>
</protein>
<feature type="non-terminal residue" evidence="1">
    <location>
        <position position="1"/>
    </location>
</feature>
<name>A0AAW1VDD3_9CUCU</name>
<comment type="caution">
    <text evidence="1">The sequence shown here is derived from an EMBL/GenBank/DDBJ whole genome shotgun (WGS) entry which is preliminary data.</text>
</comment>